<keyword evidence="2" id="KW-1185">Reference proteome</keyword>
<dbReference type="OrthoDB" id="965971at2"/>
<evidence type="ECO:0000313" key="1">
    <source>
        <dbReference type="EMBL" id="SEQ08139.1"/>
    </source>
</evidence>
<name>A0A1H9D462_9FLAO</name>
<accession>A0A1H9D462</accession>
<dbReference type="AlphaFoldDB" id="A0A1H9D462"/>
<dbReference type="STRING" id="1299341.SAMN05444005_10617"/>
<dbReference type="RefSeq" id="WP_091468787.1">
    <property type="nucleotide sequence ID" value="NZ_FOEI01000006.1"/>
</dbReference>
<dbReference type="EMBL" id="FOEI01000006">
    <property type="protein sequence ID" value="SEQ08139.1"/>
    <property type="molecule type" value="Genomic_DNA"/>
</dbReference>
<protein>
    <submittedName>
        <fullName evidence="1">Uncharacterized protein</fullName>
    </submittedName>
</protein>
<evidence type="ECO:0000313" key="2">
    <source>
        <dbReference type="Proteomes" id="UP000198648"/>
    </source>
</evidence>
<proteinExistence type="predicted"/>
<reference evidence="1 2" key="1">
    <citation type="submission" date="2016-10" db="EMBL/GenBank/DDBJ databases">
        <authorList>
            <person name="de Groot N.N."/>
        </authorList>
    </citation>
    <scope>NUCLEOTIDE SEQUENCE [LARGE SCALE GENOMIC DNA]</scope>
    <source>
        <strain evidence="1 2">DSM 27078</strain>
    </source>
</reference>
<dbReference type="Proteomes" id="UP000198648">
    <property type="component" value="Unassembled WGS sequence"/>
</dbReference>
<sequence>MTTNIWIEKGWGDSVENATFDDIKTAIEETIKIDEEHGAFWVGHMENEFVLEVHKNCDLFFVYGENQDEQIQTKLDNWEDVKHFFKMYFNSEFEKLKREIELRPFTYKKLTNG</sequence>
<gene>
    <name evidence="1" type="ORF">SAMN05444005_10617</name>
</gene>
<organism evidence="1 2">
    <name type="scientific">Flavobacterium urocaniciphilum</name>
    <dbReference type="NCBI Taxonomy" id="1299341"/>
    <lineage>
        <taxon>Bacteria</taxon>
        <taxon>Pseudomonadati</taxon>
        <taxon>Bacteroidota</taxon>
        <taxon>Flavobacteriia</taxon>
        <taxon>Flavobacteriales</taxon>
        <taxon>Flavobacteriaceae</taxon>
        <taxon>Flavobacterium</taxon>
    </lineage>
</organism>